<evidence type="ECO:0000256" key="3">
    <source>
        <dbReference type="ARBA" id="ARBA00022457"/>
    </source>
</evidence>
<dbReference type="InterPro" id="IPR020476">
    <property type="entry name" value="Nudix_hydrolase"/>
</dbReference>
<keyword evidence="9" id="KW-0234">DNA repair</keyword>
<feature type="domain" description="Nudix hydrolase" evidence="19">
    <location>
        <begin position="20"/>
        <end position="147"/>
    </location>
</feature>
<evidence type="ECO:0000256" key="13">
    <source>
        <dbReference type="ARBA" id="ARBA00040794"/>
    </source>
</evidence>
<name>A0A846ZPZ9_9GAMM</name>
<comment type="cofactor">
    <cofactor evidence="1 18">
        <name>Mg(2+)</name>
        <dbReference type="ChEBI" id="CHEBI:18420"/>
    </cofactor>
</comment>
<feature type="binding site" evidence="18">
    <location>
        <position position="56"/>
    </location>
    <ligand>
        <name>Mg(2+)</name>
        <dbReference type="ChEBI" id="CHEBI:18420"/>
    </ligand>
</feature>
<dbReference type="Gene3D" id="3.90.79.10">
    <property type="entry name" value="Nucleoside Triphosphate Pyrophosphohydrolase"/>
    <property type="match status" value="1"/>
</dbReference>
<dbReference type="SUPFAM" id="SSF55811">
    <property type="entry name" value="Nudix"/>
    <property type="match status" value="1"/>
</dbReference>
<dbReference type="Proteomes" id="UP000541636">
    <property type="component" value="Unassembled WGS sequence"/>
</dbReference>
<evidence type="ECO:0000256" key="5">
    <source>
        <dbReference type="ARBA" id="ARBA00022723"/>
    </source>
</evidence>
<evidence type="ECO:0000256" key="8">
    <source>
        <dbReference type="ARBA" id="ARBA00022842"/>
    </source>
</evidence>
<dbReference type="EMBL" id="JAAZQD010000004">
    <property type="protein sequence ID" value="NKZ39650.1"/>
    <property type="molecule type" value="Genomic_DNA"/>
</dbReference>
<dbReference type="CDD" id="cd03425">
    <property type="entry name" value="NUDIX_MutT_NudA_like"/>
    <property type="match status" value="1"/>
</dbReference>
<dbReference type="GO" id="GO:0046872">
    <property type="term" value="F:metal ion binding"/>
    <property type="evidence" value="ECO:0007669"/>
    <property type="project" value="UniProtKB-KW"/>
</dbReference>
<dbReference type="PANTHER" id="PTHR47707:SF1">
    <property type="entry name" value="NUDIX HYDROLASE FAMILY PROTEIN"/>
    <property type="match status" value="1"/>
</dbReference>
<dbReference type="GO" id="GO:0006281">
    <property type="term" value="P:DNA repair"/>
    <property type="evidence" value="ECO:0007669"/>
    <property type="project" value="UniProtKB-KW"/>
</dbReference>
<evidence type="ECO:0000256" key="9">
    <source>
        <dbReference type="ARBA" id="ARBA00023204"/>
    </source>
</evidence>
<keyword evidence="6" id="KW-0227">DNA damage</keyword>
<keyword evidence="21" id="KW-1185">Reference proteome</keyword>
<dbReference type="InterPro" id="IPR015797">
    <property type="entry name" value="NUDIX_hydrolase-like_dom_sf"/>
</dbReference>
<evidence type="ECO:0000259" key="19">
    <source>
        <dbReference type="PROSITE" id="PS51462"/>
    </source>
</evidence>
<dbReference type="InterPro" id="IPR020084">
    <property type="entry name" value="NUDIX_hydrolase_CS"/>
</dbReference>
<evidence type="ECO:0000313" key="21">
    <source>
        <dbReference type="Proteomes" id="UP000541636"/>
    </source>
</evidence>
<evidence type="ECO:0000256" key="7">
    <source>
        <dbReference type="ARBA" id="ARBA00022801"/>
    </source>
</evidence>
<comment type="catalytic activity">
    <reaction evidence="11">
        <text>8-oxo-GTP + H2O = 8-oxo-GMP + diphosphate + H(+)</text>
        <dbReference type="Rhea" id="RHEA:67616"/>
        <dbReference type="ChEBI" id="CHEBI:15377"/>
        <dbReference type="ChEBI" id="CHEBI:15378"/>
        <dbReference type="ChEBI" id="CHEBI:33019"/>
        <dbReference type="ChEBI" id="CHEBI:143553"/>
        <dbReference type="ChEBI" id="CHEBI:145694"/>
    </reaction>
</comment>
<dbReference type="GO" id="GO:0044716">
    <property type="term" value="F:8-oxo-GDP phosphatase activity"/>
    <property type="evidence" value="ECO:0007669"/>
    <property type="project" value="TreeGrafter"/>
</dbReference>
<dbReference type="InterPro" id="IPR047127">
    <property type="entry name" value="MutT-like"/>
</dbReference>
<evidence type="ECO:0000256" key="17">
    <source>
        <dbReference type="PIRSR" id="PIRSR603561-1"/>
    </source>
</evidence>
<dbReference type="Pfam" id="PF14815">
    <property type="entry name" value="NUDIX_4"/>
    <property type="match status" value="1"/>
</dbReference>
<comment type="similarity">
    <text evidence="2">Belongs to the Nudix hydrolase family.</text>
</comment>
<sequence>MPSRSTRLNTCVSDVLETTPETIHVVAGVLNDGQGRVLLAQRPPGKSLEGLWEFPGGKAEPGESAAQALARELHEELGIHAELGEVLTRFPWRYGDKQLDLETLRVTHWDGEPRSCEGQALQWVDARTFDREQLTPADRPIMALLAESVD</sequence>
<keyword evidence="5 18" id="KW-0479">Metal-binding</keyword>
<dbReference type="PRINTS" id="PR00502">
    <property type="entry name" value="NUDIXFAMILY"/>
</dbReference>
<feature type="binding site" evidence="17">
    <location>
        <position position="42"/>
    </location>
    <ligand>
        <name>8-oxo-dGTP</name>
        <dbReference type="ChEBI" id="CHEBI:77896"/>
    </ligand>
</feature>
<dbReference type="GO" id="GO:0006260">
    <property type="term" value="P:DNA replication"/>
    <property type="evidence" value="ECO:0007669"/>
    <property type="project" value="UniProtKB-KW"/>
</dbReference>
<dbReference type="PROSITE" id="PS00893">
    <property type="entry name" value="NUDIX_BOX"/>
    <property type="match status" value="1"/>
</dbReference>
<evidence type="ECO:0000256" key="16">
    <source>
        <dbReference type="ARBA" id="ARBA00042798"/>
    </source>
</evidence>
<keyword evidence="3" id="KW-0515">Mutator protein</keyword>
<evidence type="ECO:0000256" key="1">
    <source>
        <dbReference type="ARBA" id="ARBA00001946"/>
    </source>
</evidence>
<gene>
    <name evidence="20" type="primary">mutT</name>
    <name evidence="20" type="ORF">HF690_11885</name>
</gene>
<protein>
    <recommendedName>
        <fullName evidence="13">8-oxo-dGTP diphosphatase</fullName>
        <ecNumber evidence="12">3.6.1.55</ecNumber>
    </recommendedName>
    <alternativeName>
        <fullName evidence="16">7,8-dihydro-8-oxoguanine-triphosphatase</fullName>
    </alternativeName>
    <alternativeName>
        <fullName evidence="15">Mutator protein MutT</fullName>
    </alternativeName>
    <alternativeName>
        <fullName evidence="14">dGTP pyrophosphohydrolase</fullName>
    </alternativeName>
</protein>
<evidence type="ECO:0000256" key="18">
    <source>
        <dbReference type="PIRSR" id="PIRSR603561-2"/>
    </source>
</evidence>
<dbReference type="PROSITE" id="PS51462">
    <property type="entry name" value="NUDIX"/>
    <property type="match status" value="1"/>
</dbReference>
<dbReference type="InterPro" id="IPR029119">
    <property type="entry name" value="MutY_C"/>
</dbReference>
<evidence type="ECO:0000256" key="2">
    <source>
        <dbReference type="ARBA" id="ARBA00005582"/>
    </source>
</evidence>
<dbReference type="PANTHER" id="PTHR47707">
    <property type="entry name" value="8-OXO-DGTP DIPHOSPHATASE"/>
    <property type="match status" value="1"/>
</dbReference>
<reference evidence="20 21" key="1">
    <citation type="journal article" date="2017" name="Int. J. Syst. Evol. Microbiol.">
        <title>Oleiagrimonas citrea sp. nov., a marine bacterium isolated from tidal flat sediment and emended description of the genus Oleiagrimonas Fang et al. 2015 and Oleiagrimonas soli.</title>
        <authorList>
            <person name="Yang S.H."/>
            <person name="Seo H.S."/>
            <person name="Seong C.N."/>
            <person name="Kwon K.K."/>
        </authorList>
    </citation>
    <scope>NUCLEOTIDE SEQUENCE [LARGE SCALE GENOMIC DNA]</scope>
    <source>
        <strain evidence="20 21">MEBiC09124</strain>
    </source>
</reference>
<evidence type="ECO:0000256" key="15">
    <source>
        <dbReference type="ARBA" id="ARBA00041979"/>
    </source>
</evidence>
<evidence type="ECO:0000256" key="12">
    <source>
        <dbReference type="ARBA" id="ARBA00038905"/>
    </source>
</evidence>
<organism evidence="20 21">
    <name type="scientific">Oleiagrimonas citrea</name>
    <dbReference type="NCBI Taxonomy" id="1665687"/>
    <lineage>
        <taxon>Bacteria</taxon>
        <taxon>Pseudomonadati</taxon>
        <taxon>Pseudomonadota</taxon>
        <taxon>Gammaproteobacteria</taxon>
        <taxon>Lysobacterales</taxon>
        <taxon>Rhodanobacteraceae</taxon>
        <taxon>Oleiagrimonas</taxon>
    </lineage>
</organism>
<evidence type="ECO:0000256" key="10">
    <source>
        <dbReference type="ARBA" id="ARBA00035861"/>
    </source>
</evidence>
<comment type="catalytic activity">
    <reaction evidence="10">
        <text>8-oxo-dGTP + H2O = 8-oxo-dGMP + diphosphate + H(+)</text>
        <dbReference type="Rhea" id="RHEA:31575"/>
        <dbReference type="ChEBI" id="CHEBI:15377"/>
        <dbReference type="ChEBI" id="CHEBI:15378"/>
        <dbReference type="ChEBI" id="CHEBI:33019"/>
        <dbReference type="ChEBI" id="CHEBI:63224"/>
        <dbReference type="ChEBI" id="CHEBI:77896"/>
        <dbReference type="EC" id="3.6.1.55"/>
    </reaction>
</comment>
<evidence type="ECO:0000256" key="11">
    <source>
        <dbReference type="ARBA" id="ARBA00036904"/>
    </source>
</evidence>
<evidence type="ECO:0000313" key="20">
    <source>
        <dbReference type="EMBL" id="NKZ39650.1"/>
    </source>
</evidence>
<dbReference type="EC" id="3.6.1.55" evidence="12"/>
<feature type="binding site" evidence="17">
    <location>
        <begin position="53"/>
        <end position="56"/>
    </location>
    <ligand>
        <name>8-oxo-dGTP</name>
        <dbReference type="ChEBI" id="CHEBI:77896"/>
    </ligand>
</feature>
<dbReference type="InterPro" id="IPR000086">
    <property type="entry name" value="NUDIX_hydrolase_dom"/>
</dbReference>
<comment type="caution">
    <text evidence="20">The sequence shown here is derived from an EMBL/GenBank/DDBJ whole genome shotgun (WGS) entry which is preliminary data.</text>
</comment>
<evidence type="ECO:0000256" key="6">
    <source>
        <dbReference type="ARBA" id="ARBA00022763"/>
    </source>
</evidence>
<proteinExistence type="inferred from homology"/>
<evidence type="ECO:0000256" key="14">
    <source>
        <dbReference type="ARBA" id="ARBA00041592"/>
    </source>
</evidence>
<keyword evidence="4" id="KW-0235">DNA replication</keyword>
<dbReference type="GO" id="GO:0044715">
    <property type="term" value="F:8-oxo-dGDP phosphatase activity"/>
    <property type="evidence" value="ECO:0007669"/>
    <property type="project" value="TreeGrafter"/>
</dbReference>
<dbReference type="AlphaFoldDB" id="A0A846ZPZ9"/>
<dbReference type="InterPro" id="IPR003561">
    <property type="entry name" value="Mutator_MutT"/>
</dbReference>
<keyword evidence="8 18" id="KW-0460">Magnesium</keyword>
<feature type="binding site" evidence="18">
    <location>
        <position position="76"/>
    </location>
    <ligand>
        <name>Mg(2+)</name>
        <dbReference type="ChEBI" id="CHEBI:18420"/>
    </ligand>
</feature>
<dbReference type="NCBIfam" id="TIGR00586">
    <property type="entry name" value="mutt"/>
    <property type="match status" value="1"/>
</dbReference>
<evidence type="ECO:0000256" key="4">
    <source>
        <dbReference type="ARBA" id="ARBA00022705"/>
    </source>
</evidence>
<dbReference type="GO" id="GO:0035539">
    <property type="term" value="F:8-oxo-7,8-dihydrodeoxyguanosine triphosphate pyrophosphatase activity"/>
    <property type="evidence" value="ECO:0007669"/>
    <property type="project" value="UniProtKB-EC"/>
</dbReference>
<keyword evidence="7" id="KW-0378">Hydrolase</keyword>
<dbReference type="GO" id="GO:0008413">
    <property type="term" value="F:8-oxo-7,8-dihydroguanosine triphosphate pyrophosphatase activity"/>
    <property type="evidence" value="ECO:0007669"/>
    <property type="project" value="InterPro"/>
</dbReference>
<accession>A0A846ZPZ9</accession>